<evidence type="ECO:0000313" key="3">
    <source>
        <dbReference type="Proteomes" id="UP000028530"/>
    </source>
</evidence>
<feature type="transmembrane region" description="Helical" evidence="1">
    <location>
        <begin position="61"/>
        <end position="83"/>
    </location>
</feature>
<accession>A0ABN4J498</accession>
<reference evidence="2 3" key="1">
    <citation type="submission" date="2015-11" db="EMBL/GenBank/DDBJ databases">
        <authorList>
            <person name="Chong T.M."/>
            <person name="Chan K.G."/>
            <person name="Dessaux Y."/>
        </authorList>
    </citation>
    <scope>NUCLEOTIDE SEQUENCE [LARGE SCALE GENOMIC DNA]</scope>
    <source>
        <strain evidence="2 3">S5.2</strain>
        <plasmid evidence="3">Plasmid</plasmid>
    </source>
</reference>
<evidence type="ECO:0008006" key="4">
    <source>
        <dbReference type="Google" id="ProtNLM"/>
    </source>
</evidence>
<keyword evidence="1" id="KW-0812">Transmembrane</keyword>
<dbReference type="Proteomes" id="UP000028530">
    <property type="component" value="Plasmid pPME5"/>
</dbReference>
<keyword evidence="3" id="KW-1185">Reference proteome</keyword>
<dbReference type="EMBL" id="CP013125">
    <property type="protein sequence ID" value="ALN21981.1"/>
    <property type="molecule type" value="Genomic_DNA"/>
</dbReference>
<proteinExistence type="predicted"/>
<keyword evidence="1" id="KW-0472">Membrane</keyword>
<protein>
    <recommendedName>
        <fullName evidence="4">Conjugal transfer protein TrbC</fullName>
    </recommendedName>
</protein>
<geneLocation type="plasmid" evidence="3"/>
<evidence type="ECO:0000256" key="1">
    <source>
        <dbReference type="SAM" id="Phobius"/>
    </source>
</evidence>
<keyword evidence="2" id="KW-0614">Plasmid</keyword>
<evidence type="ECO:0000313" key="2">
    <source>
        <dbReference type="EMBL" id="ALN21981.1"/>
    </source>
</evidence>
<gene>
    <name evidence="2" type="ORF">DW68_025210</name>
</gene>
<keyword evidence="1" id="KW-1133">Transmembrane helix</keyword>
<feature type="transmembrane region" description="Helical" evidence="1">
    <location>
        <begin position="23"/>
        <end position="41"/>
    </location>
</feature>
<organism evidence="2 3">
    <name type="scientific">Ectopseudomonas mendocina S5.2</name>
    <dbReference type="NCBI Taxonomy" id="1225174"/>
    <lineage>
        <taxon>Bacteria</taxon>
        <taxon>Pseudomonadati</taxon>
        <taxon>Pseudomonadota</taxon>
        <taxon>Gammaproteobacteria</taxon>
        <taxon>Pseudomonadales</taxon>
        <taxon>Pseudomonadaceae</taxon>
        <taxon>Ectopseudomonas</taxon>
    </lineage>
</organism>
<name>A0ABN4J498_ECTME</name>
<feature type="transmembrane region" description="Helical" evidence="1">
    <location>
        <begin position="95"/>
        <end position="115"/>
    </location>
</feature>
<sequence>MGETMKDLIEILYKATDRLLQRVKRTFIFMAIAFVSQPAWALKASDLTGGITLEVSAGVKLGLIIIAGIGIVTAGVAIISWIMANKRNEPAKWQFGAVLGGAAATIVPLLVLAFAGSLSDGQGDAEGVFNDLGINY</sequence>